<organism evidence="3">
    <name type="scientific">Sinorhizobium medicae</name>
    <dbReference type="NCBI Taxonomy" id="110321"/>
    <lineage>
        <taxon>Bacteria</taxon>
        <taxon>Pseudomonadati</taxon>
        <taxon>Pseudomonadota</taxon>
        <taxon>Alphaproteobacteria</taxon>
        <taxon>Hyphomicrobiales</taxon>
        <taxon>Rhizobiaceae</taxon>
        <taxon>Sinorhizobium/Ensifer group</taxon>
        <taxon>Sinorhizobium</taxon>
    </lineage>
</organism>
<evidence type="ECO:0000256" key="1">
    <source>
        <dbReference type="SAM" id="SignalP"/>
    </source>
</evidence>
<dbReference type="PANTHER" id="PTHR38593">
    <property type="entry name" value="BLR2558 PROTEIN"/>
    <property type="match status" value="1"/>
</dbReference>
<dbReference type="RefSeq" id="WP_145313019.1">
    <property type="nucleotide sequence ID" value="NZ_CABFNB010000116.1"/>
</dbReference>
<gene>
    <name evidence="3" type="ORF">EMEDMD4_490210</name>
</gene>
<feature type="domain" description="DUF4142" evidence="2">
    <location>
        <begin position="30"/>
        <end position="163"/>
    </location>
</feature>
<proteinExistence type="predicted"/>
<dbReference type="PANTHER" id="PTHR38593:SF1">
    <property type="entry name" value="BLR2558 PROTEIN"/>
    <property type="match status" value="1"/>
</dbReference>
<feature type="signal peptide" evidence="1">
    <location>
        <begin position="1"/>
        <end position="23"/>
    </location>
</feature>
<keyword evidence="1" id="KW-0732">Signal</keyword>
<dbReference type="EMBL" id="CABFNB010000116">
    <property type="protein sequence ID" value="VTZ63283.1"/>
    <property type="molecule type" value="Genomic_DNA"/>
</dbReference>
<dbReference type="InterPro" id="IPR012347">
    <property type="entry name" value="Ferritin-like"/>
</dbReference>
<dbReference type="AlphaFoldDB" id="A0A508X637"/>
<dbReference type="Proteomes" id="UP000507954">
    <property type="component" value="Unassembled WGS sequence"/>
</dbReference>
<name>A0A508X637_9HYPH</name>
<evidence type="ECO:0000313" key="3">
    <source>
        <dbReference type="EMBL" id="VTZ63283.1"/>
    </source>
</evidence>
<reference evidence="3" key="1">
    <citation type="submission" date="2019-06" db="EMBL/GenBank/DDBJ databases">
        <authorList>
            <person name="Le Quere A."/>
            <person name="Colella S."/>
        </authorList>
    </citation>
    <scope>NUCLEOTIDE SEQUENCE</scope>
    <source>
        <strain evidence="3">EmedicaeMD41</strain>
    </source>
</reference>
<accession>A0A508X637</accession>
<dbReference type="InterPro" id="IPR025419">
    <property type="entry name" value="DUF4142"/>
</dbReference>
<protein>
    <recommendedName>
        <fullName evidence="2">DUF4142 domain-containing protein</fullName>
    </recommendedName>
</protein>
<evidence type="ECO:0000259" key="2">
    <source>
        <dbReference type="Pfam" id="PF13628"/>
    </source>
</evidence>
<feature type="chain" id="PRO_5021357488" description="DUF4142 domain-containing protein" evidence="1">
    <location>
        <begin position="24"/>
        <end position="167"/>
    </location>
</feature>
<dbReference type="Gene3D" id="1.20.1260.10">
    <property type="match status" value="1"/>
</dbReference>
<dbReference type="Pfam" id="PF13628">
    <property type="entry name" value="DUF4142"/>
    <property type="match status" value="1"/>
</dbReference>
<sequence length="167" mass="18195">MRTVNITLAAIMLCFVSIQAVSAQTKPTEPQEFAQKMSMSNLFELKSAELARQRGEGRQVLEFAERMLADHARAGKELAEAARKDGVELSQSLDKAGQERLAALQVLNGATFDPAYLSSQVTAHEDALELLKTYAERGEAGALKAFAESAYPTVRTHLLQVQSITSP</sequence>